<organism evidence="8 9">
    <name type="scientific">Exophiala mesophila</name>
    <name type="common">Black yeast-like fungus</name>
    <dbReference type="NCBI Taxonomy" id="212818"/>
    <lineage>
        <taxon>Eukaryota</taxon>
        <taxon>Fungi</taxon>
        <taxon>Dikarya</taxon>
        <taxon>Ascomycota</taxon>
        <taxon>Pezizomycotina</taxon>
        <taxon>Eurotiomycetes</taxon>
        <taxon>Chaetothyriomycetidae</taxon>
        <taxon>Chaetothyriales</taxon>
        <taxon>Herpotrichiellaceae</taxon>
        <taxon>Exophiala</taxon>
    </lineage>
</organism>
<dbReference type="GO" id="GO:0003677">
    <property type="term" value="F:DNA binding"/>
    <property type="evidence" value="ECO:0007669"/>
    <property type="project" value="InterPro"/>
</dbReference>
<comment type="caution">
    <text evidence="8">The sequence shown here is derived from an EMBL/GenBank/DDBJ whole genome shotgun (WGS) entry which is preliminary data.</text>
</comment>
<keyword evidence="5" id="KW-0539">Nucleus</keyword>
<proteinExistence type="predicted"/>
<evidence type="ECO:0000256" key="4">
    <source>
        <dbReference type="ARBA" id="ARBA00023163"/>
    </source>
</evidence>
<comment type="subcellular location">
    <subcellularLocation>
        <location evidence="1">Nucleus</location>
    </subcellularLocation>
</comment>
<sequence length="597" mass="66690">MSPLNIFPTSPTEWQNQNSHSEIRPDATSECSGSTISRTQDAATSLQDGIHSSLAIELVNLFFEKIQPWLPMLHRPRFHQKYDAKLKAKGSVMKGLTNGEALLLYGMFALSARFSNNSVFDGIPDSDKGNVFAECAIEIYIQSHLERQPLLLQLQGYLVLANHQHATGPTTLGRVLVGQCLQVAYALGLNDMDHPSRTTRGKAVDSVGKEEMRRAWWLLWELDTFASCASGKPFMIDRRRISVKLPVSDEAWFAGAEIESTQLTLGPNQSWKCLEGSLNQDERAWSLAAIHLMATALDRLQQPRPLNMEEKLTIQNEIACFKLALPITANLDFKGSTSTPTTVARRNWVIAIHLILMTTSFMIDGVAASENGERGDPKVIMAAAVRQRAATLSAIIRVWDPSSIVLLQPFLMCAMIPALAMHEDTDSLQPLISSSNEMAVLVLKRFRSKWKLGDIMLEIARLRKHPSTLKATQDQLLQRYKIFFRKSRTANSSVKSSSVEVEDRREAQADITHMLSTPASLQQAQQEIDAHQEADTTIRLDPFELDWTGWRDLALDPVGFPAIQSDVYDIDFNPGPFYLEGSGFQHNIEDDCTLDAI</sequence>
<feature type="region of interest" description="Disordered" evidence="6">
    <location>
        <begin position="1"/>
        <end position="34"/>
    </location>
</feature>
<feature type="domain" description="Xylanolytic transcriptional activator regulatory" evidence="7">
    <location>
        <begin position="173"/>
        <end position="252"/>
    </location>
</feature>
<dbReference type="PANTHER" id="PTHR47338:SF5">
    <property type="entry name" value="ZN(II)2CYS6 TRANSCRIPTION FACTOR (EUROFUNG)"/>
    <property type="match status" value="1"/>
</dbReference>
<evidence type="ECO:0000313" key="8">
    <source>
        <dbReference type="EMBL" id="RVX75646.1"/>
    </source>
</evidence>
<name>A0A438NIT1_EXOME</name>
<dbReference type="InterPro" id="IPR007219">
    <property type="entry name" value="XnlR_reg_dom"/>
</dbReference>
<evidence type="ECO:0000256" key="3">
    <source>
        <dbReference type="ARBA" id="ARBA00023015"/>
    </source>
</evidence>
<dbReference type="EMBL" id="NAJM01000001">
    <property type="protein sequence ID" value="RVX75646.1"/>
    <property type="molecule type" value="Genomic_DNA"/>
</dbReference>
<evidence type="ECO:0000256" key="5">
    <source>
        <dbReference type="ARBA" id="ARBA00023242"/>
    </source>
</evidence>
<evidence type="ECO:0000313" key="9">
    <source>
        <dbReference type="Proteomes" id="UP000288859"/>
    </source>
</evidence>
<feature type="compositionally biased region" description="Polar residues" evidence="6">
    <location>
        <begin position="7"/>
        <end position="20"/>
    </location>
</feature>
<evidence type="ECO:0000259" key="7">
    <source>
        <dbReference type="SMART" id="SM00906"/>
    </source>
</evidence>
<dbReference type="Pfam" id="PF04082">
    <property type="entry name" value="Fungal_trans"/>
    <property type="match status" value="1"/>
</dbReference>
<dbReference type="Proteomes" id="UP000288859">
    <property type="component" value="Unassembled WGS sequence"/>
</dbReference>
<evidence type="ECO:0000256" key="2">
    <source>
        <dbReference type="ARBA" id="ARBA00022723"/>
    </source>
</evidence>
<keyword evidence="4" id="KW-0804">Transcription</keyword>
<gene>
    <name evidence="8" type="ORF">B0A52_00002</name>
</gene>
<dbReference type="OrthoDB" id="3862662at2759"/>
<dbReference type="GO" id="GO:0006351">
    <property type="term" value="P:DNA-templated transcription"/>
    <property type="evidence" value="ECO:0007669"/>
    <property type="project" value="InterPro"/>
</dbReference>
<keyword evidence="3" id="KW-0805">Transcription regulation</keyword>
<accession>A0A438NIT1</accession>
<reference evidence="8 9" key="1">
    <citation type="submission" date="2017-03" db="EMBL/GenBank/DDBJ databases">
        <title>Genomes of endolithic fungi from Antarctica.</title>
        <authorList>
            <person name="Coleine C."/>
            <person name="Masonjones S."/>
            <person name="Stajich J.E."/>
        </authorList>
    </citation>
    <scope>NUCLEOTIDE SEQUENCE [LARGE SCALE GENOMIC DNA]</scope>
    <source>
        <strain evidence="8 9">CCFEE 6314</strain>
    </source>
</reference>
<dbReference type="SMART" id="SM00906">
    <property type="entry name" value="Fungal_trans"/>
    <property type="match status" value="1"/>
</dbReference>
<dbReference type="PANTHER" id="PTHR47338">
    <property type="entry name" value="ZN(II)2CYS6 TRANSCRIPTION FACTOR (EUROFUNG)-RELATED"/>
    <property type="match status" value="1"/>
</dbReference>
<dbReference type="InterPro" id="IPR050815">
    <property type="entry name" value="TF_fung"/>
</dbReference>
<evidence type="ECO:0000256" key="1">
    <source>
        <dbReference type="ARBA" id="ARBA00004123"/>
    </source>
</evidence>
<dbReference type="VEuPathDB" id="FungiDB:PV10_00408"/>
<dbReference type="GO" id="GO:0008270">
    <property type="term" value="F:zinc ion binding"/>
    <property type="evidence" value="ECO:0007669"/>
    <property type="project" value="InterPro"/>
</dbReference>
<dbReference type="AlphaFoldDB" id="A0A438NIT1"/>
<evidence type="ECO:0000256" key="6">
    <source>
        <dbReference type="SAM" id="MobiDB-lite"/>
    </source>
</evidence>
<keyword evidence="2" id="KW-0479">Metal-binding</keyword>
<dbReference type="GO" id="GO:0005634">
    <property type="term" value="C:nucleus"/>
    <property type="evidence" value="ECO:0007669"/>
    <property type="project" value="UniProtKB-SubCell"/>
</dbReference>
<dbReference type="GO" id="GO:0000981">
    <property type="term" value="F:DNA-binding transcription factor activity, RNA polymerase II-specific"/>
    <property type="evidence" value="ECO:0007669"/>
    <property type="project" value="InterPro"/>
</dbReference>
<protein>
    <recommendedName>
        <fullName evidence="7">Xylanolytic transcriptional activator regulatory domain-containing protein</fullName>
    </recommendedName>
</protein>
<dbReference type="CDD" id="cd12148">
    <property type="entry name" value="fungal_TF_MHR"/>
    <property type="match status" value="1"/>
</dbReference>